<name>A0A2R4WSP0_9HYPH</name>
<reference evidence="2 3" key="1">
    <citation type="submission" date="2018-04" db="EMBL/GenBank/DDBJ databases">
        <title>Methylobacterium sp. PR1016A genome.</title>
        <authorList>
            <person name="Park W."/>
        </authorList>
    </citation>
    <scope>NUCLEOTIDE SEQUENCE [LARGE SCALE GENOMIC DNA]</scope>
    <source>
        <strain evidence="2 3">PR1016A</strain>
    </source>
</reference>
<keyword evidence="2" id="KW-0540">Nuclease</keyword>
<protein>
    <submittedName>
        <fullName evidence="2">Uma2 family endonuclease</fullName>
    </submittedName>
</protein>
<gene>
    <name evidence="2" type="ORF">DA075_30060</name>
</gene>
<dbReference type="Gene3D" id="3.90.1570.10">
    <property type="entry name" value="tt1808, chain A"/>
    <property type="match status" value="1"/>
</dbReference>
<dbReference type="OrthoDB" id="196625at2"/>
<dbReference type="GO" id="GO:0004519">
    <property type="term" value="F:endonuclease activity"/>
    <property type="evidence" value="ECO:0007669"/>
    <property type="project" value="UniProtKB-KW"/>
</dbReference>
<evidence type="ECO:0000259" key="1">
    <source>
        <dbReference type="Pfam" id="PF05685"/>
    </source>
</evidence>
<dbReference type="KEGG" id="mee:DA075_30060"/>
<feature type="domain" description="Putative restriction endonuclease" evidence="1">
    <location>
        <begin position="30"/>
        <end position="180"/>
    </location>
</feature>
<dbReference type="Pfam" id="PF05685">
    <property type="entry name" value="Uma2"/>
    <property type="match status" value="1"/>
</dbReference>
<keyword evidence="3" id="KW-1185">Reference proteome</keyword>
<dbReference type="SUPFAM" id="SSF52980">
    <property type="entry name" value="Restriction endonuclease-like"/>
    <property type="match status" value="1"/>
</dbReference>
<dbReference type="CDD" id="cd06260">
    <property type="entry name" value="DUF820-like"/>
    <property type="match status" value="1"/>
</dbReference>
<dbReference type="EMBL" id="CP028843">
    <property type="protein sequence ID" value="AWB24571.1"/>
    <property type="molecule type" value="Genomic_DNA"/>
</dbReference>
<keyword evidence="2" id="KW-0255">Endonuclease</keyword>
<sequence length="195" mass="21272">MTIHVTPGSPLPRRFTAGDLRLMLAAGILREDERVELLDGELVEMAAKGFAQDVVKNALVRRLVPLLPEAAYLGIESTLQLGPGLLLEPDLLLAPMSARSATPEGFCTIPGPEILLVIEVAASSLAYDRGRKAALYARHGVREYWVIDAQEREAWVHRGPAEGLYRDPAELSRDSVLRPEAEELAMIMAPLAELG</sequence>
<keyword evidence="2" id="KW-0378">Hydrolase</keyword>
<proteinExistence type="predicted"/>
<dbReference type="AlphaFoldDB" id="A0A2R4WSP0"/>
<organism evidence="2 3">
    <name type="scientific">Methylobacterium currus</name>
    <dbReference type="NCBI Taxonomy" id="2051553"/>
    <lineage>
        <taxon>Bacteria</taxon>
        <taxon>Pseudomonadati</taxon>
        <taxon>Pseudomonadota</taxon>
        <taxon>Alphaproteobacteria</taxon>
        <taxon>Hyphomicrobiales</taxon>
        <taxon>Methylobacteriaceae</taxon>
        <taxon>Methylobacterium</taxon>
    </lineage>
</organism>
<accession>A0A2R4WSP0</accession>
<dbReference type="PANTHER" id="PTHR35400:SF1">
    <property type="entry name" value="SLR1083 PROTEIN"/>
    <property type="match status" value="1"/>
</dbReference>
<evidence type="ECO:0000313" key="3">
    <source>
        <dbReference type="Proteomes" id="UP000244755"/>
    </source>
</evidence>
<evidence type="ECO:0000313" key="2">
    <source>
        <dbReference type="EMBL" id="AWB24571.1"/>
    </source>
</evidence>
<dbReference type="Proteomes" id="UP000244755">
    <property type="component" value="Chromosome 1"/>
</dbReference>
<dbReference type="InterPro" id="IPR011335">
    <property type="entry name" value="Restrct_endonuc-II-like"/>
</dbReference>
<dbReference type="InterPro" id="IPR012296">
    <property type="entry name" value="Nuclease_put_TT1808"/>
</dbReference>
<dbReference type="RefSeq" id="WP_099956295.1">
    <property type="nucleotide sequence ID" value="NZ_CP028843.1"/>
</dbReference>
<dbReference type="InterPro" id="IPR008538">
    <property type="entry name" value="Uma2"/>
</dbReference>
<dbReference type="PANTHER" id="PTHR35400">
    <property type="entry name" value="SLR1083 PROTEIN"/>
    <property type="match status" value="1"/>
</dbReference>